<dbReference type="eggNOG" id="KOG2177">
    <property type="taxonomic scope" value="Eukaryota"/>
</dbReference>
<dbReference type="OMA" id="SRCLECR"/>
<dbReference type="InterPro" id="IPR027370">
    <property type="entry name" value="Znf-RING_euk"/>
</dbReference>
<evidence type="ECO:0000259" key="10">
    <source>
        <dbReference type="PROSITE" id="PS51416"/>
    </source>
</evidence>
<dbReference type="Gene3D" id="3.30.40.10">
    <property type="entry name" value="Zinc/RING finger domain, C3HC4 (zinc finger)"/>
    <property type="match status" value="1"/>
</dbReference>
<evidence type="ECO:0000256" key="7">
    <source>
        <dbReference type="PROSITE-ProRule" id="PRU00087"/>
    </source>
</evidence>
<keyword evidence="3 6" id="KW-0863">Zinc-finger</keyword>
<dbReference type="PANTHER" id="PTHR25462">
    <property type="entry name" value="BONUS, ISOFORM C-RELATED"/>
    <property type="match status" value="1"/>
</dbReference>
<keyword evidence="4" id="KW-0833">Ubl conjugation pathway</keyword>
<dbReference type="EnsemblMetazoa" id="Aqu2.1.27336_001">
    <property type="protein sequence ID" value="Aqu2.1.27336_001"/>
    <property type="gene ID" value="Aqu2.1.27336"/>
</dbReference>
<evidence type="ECO:0000259" key="8">
    <source>
        <dbReference type="PROSITE" id="PS50089"/>
    </source>
</evidence>
<dbReference type="SMART" id="SM00336">
    <property type="entry name" value="BBOX"/>
    <property type="match status" value="2"/>
</dbReference>
<dbReference type="InterPro" id="IPR013083">
    <property type="entry name" value="Znf_RING/FYVE/PHD"/>
</dbReference>
<dbReference type="InterPro" id="IPR000315">
    <property type="entry name" value="Znf_B-box"/>
</dbReference>
<dbReference type="PROSITE" id="PS00518">
    <property type="entry name" value="ZF_RING_1"/>
    <property type="match status" value="1"/>
</dbReference>
<feature type="domain" description="RING-type" evidence="8">
    <location>
        <begin position="18"/>
        <end position="60"/>
    </location>
</feature>
<dbReference type="InterPro" id="IPR013783">
    <property type="entry name" value="Ig-like_fold"/>
</dbReference>
<dbReference type="SUPFAM" id="SSF159034">
    <property type="entry name" value="Mib/herc2 domain-like"/>
    <property type="match status" value="1"/>
</dbReference>
<dbReference type="AlphaFoldDB" id="A0A1X7UIN4"/>
<name>A0A1X7UIN4_AMPQE</name>
<gene>
    <name evidence="11" type="primary">105313350</name>
</gene>
<feature type="domain" description="B box-type" evidence="9">
    <location>
        <begin position="154"/>
        <end position="195"/>
    </location>
</feature>
<dbReference type="InterPro" id="IPR014756">
    <property type="entry name" value="Ig_E-set"/>
</dbReference>
<dbReference type="SUPFAM" id="SSF81296">
    <property type="entry name" value="E set domains"/>
    <property type="match status" value="1"/>
</dbReference>
<evidence type="ECO:0000256" key="2">
    <source>
        <dbReference type="ARBA" id="ARBA00022737"/>
    </source>
</evidence>
<dbReference type="InterPro" id="IPR047153">
    <property type="entry name" value="TRIM45/56/19-like"/>
</dbReference>
<dbReference type="Pfam" id="PF06701">
    <property type="entry name" value="MIB_HERC2"/>
    <property type="match status" value="1"/>
</dbReference>
<dbReference type="PROSITE" id="PS50089">
    <property type="entry name" value="ZF_RING_2"/>
    <property type="match status" value="1"/>
</dbReference>
<keyword evidence="5" id="KW-0862">Zinc</keyword>
<dbReference type="GO" id="GO:0016567">
    <property type="term" value="P:protein ubiquitination"/>
    <property type="evidence" value="ECO:0007669"/>
    <property type="project" value="InterPro"/>
</dbReference>
<evidence type="ECO:0000256" key="3">
    <source>
        <dbReference type="ARBA" id="ARBA00022771"/>
    </source>
</evidence>
<dbReference type="InterPro" id="IPR001841">
    <property type="entry name" value="Znf_RING"/>
</dbReference>
<dbReference type="InParanoid" id="A0A1X7UIN4"/>
<evidence type="ECO:0000313" key="12">
    <source>
        <dbReference type="Proteomes" id="UP000007879"/>
    </source>
</evidence>
<dbReference type="eggNOG" id="KOG1426">
    <property type="taxonomic scope" value="Eukaryota"/>
</dbReference>
<dbReference type="InterPro" id="IPR017907">
    <property type="entry name" value="Znf_RING_CS"/>
</dbReference>
<dbReference type="PROSITE" id="PS51416">
    <property type="entry name" value="MIB_HERC2"/>
    <property type="match status" value="1"/>
</dbReference>
<dbReference type="PROSITE" id="PS50119">
    <property type="entry name" value="ZF_BBOX"/>
    <property type="match status" value="1"/>
</dbReference>
<feature type="domain" description="MIB/HERC2" evidence="10">
    <location>
        <begin position="447"/>
        <end position="525"/>
    </location>
</feature>
<keyword evidence="12" id="KW-1185">Reference proteome</keyword>
<dbReference type="InterPro" id="IPR003649">
    <property type="entry name" value="Bbox_C"/>
</dbReference>
<dbReference type="Gene3D" id="2.60.40.10">
    <property type="entry name" value="Immunoglobulins"/>
    <property type="match status" value="1"/>
</dbReference>
<dbReference type="KEGG" id="aqu:105313350"/>
<dbReference type="CDD" id="cd19757">
    <property type="entry name" value="Bbox1"/>
    <property type="match status" value="1"/>
</dbReference>
<dbReference type="PANTHER" id="PTHR25462:SF296">
    <property type="entry name" value="MEIOTIC P26, ISOFORM F"/>
    <property type="match status" value="1"/>
</dbReference>
<dbReference type="Pfam" id="PF00643">
    <property type="entry name" value="zf-B_box"/>
    <property type="match status" value="1"/>
</dbReference>
<dbReference type="InterPro" id="IPR010606">
    <property type="entry name" value="Mib_Herc2"/>
</dbReference>
<keyword evidence="2" id="KW-0677">Repeat</keyword>
<protein>
    <recommendedName>
        <fullName evidence="13">RING-type E3 ubiquitin transferase</fullName>
    </recommendedName>
</protein>
<dbReference type="EnsemblMetazoa" id="XM_011406700.2">
    <property type="protein sequence ID" value="XP_011405002.1"/>
    <property type="gene ID" value="LOC105313350"/>
</dbReference>
<dbReference type="SUPFAM" id="SSF57850">
    <property type="entry name" value="RING/U-box"/>
    <property type="match status" value="1"/>
</dbReference>
<evidence type="ECO:0000259" key="9">
    <source>
        <dbReference type="PROSITE" id="PS50119"/>
    </source>
</evidence>
<dbReference type="SMART" id="SM00184">
    <property type="entry name" value="RING"/>
    <property type="match status" value="1"/>
</dbReference>
<reference evidence="12" key="1">
    <citation type="journal article" date="2010" name="Nature">
        <title>The Amphimedon queenslandica genome and the evolution of animal complexity.</title>
        <authorList>
            <person name="Srivastava M."/>
            <person name="Simakov O."/>
            <person name="Chapman J."/>
            <person name="Fahey B."/>
            <person name="Gauthier M.E."/>
            <person name="Mitros T."/>
            <person name="Richards G.S."/>
            <person name="Conaco C."/>
            <person name="Dacre M."/>
            <person name="Hellsten U."/>
            <person name="Larroux C."/>
            <person name="Putnam N.H."/>
            <person name="Stanke M."/>
            <person name="Adamska M."/>
            <person name="Darling A."/>
            <person name="Degnan S.M."/>
            <person name="Oakley T.H."/>
            <person name="Plachetzki D.C."/>
            <person name="Zhai Y."/>
            <person name="Adamski M."/>
            <person name="Calcino A."/>
            <person name="Cummins S.F."/>
            <person name="Goodstein D.M."/>
            <person name="Harris C."/>
            <person name="Jackson D.J."/>
            <person name="Leys S.P."/>
            <person name="Shu S."/>
            <person name="Woodcroft B.J."/>
            <person name="Vervoort M."/>
            <person name="Kosik K.S."/>
            <person name="Manning G."/>
            <person name="Degnan B.M."/>
            <person name="Rokhsar D.S."/>
        </authorList>
    </citation>
    <scope>NUCLEOTIDE SEQUENCE [LARGE SCALE GENOMIC DNA]</scope>
</reference>
<evidence type="ECO:0000313" key="11">
    <source>
        <dbReference type="EnsemblMetazoa" id="Aqu2.1.27336_001"/>
    </source>
</evidence>
<evidence type="ECO:0000256" key="4">
    <source>
        <dbReference type="ARBA" id="ARBA00022786"/>
    </source>
</evidence>
<dbReference type="GO" id="GO:0008270">
    <property type="term" value="F:zinc ion binding"/>
    <property type="evidence" value="ECO:0007669"/>
    <property type="project" value="UniProtKB-KW"/>
</dbReference>
<dbReference type="Proteomes" id="UP000007879">
    <property type="component" value="Unassembled WGS sequence"/>
</dbReference>
<organism evidence="11">
    <name type="scientific">Amphimedon queenslandica</name>
    <name type="common">Sponge</name>
    <dbReference type="NCBI Taxonomy" id="400682"/>
    <lineage>
        <taxon>Eukaryota</taxon>
        <taxon>Metazoa</taxon>
        <taxon>Porifera</taxon>
        <taxon>Demospongiae</taxon>
        <taxon>Heteroscleromorpha</taxon>
        <taxon>Haplosclerida</taxon>
        <taxon>Niphatidae</taxon>
        <taxon>Amphimedon</taxon>
    </lineage>
</organism>
<reference evidence="11" key="2">
    <citation type="submission" date="2017-05" db="UniProtKB">
        <authorList>
            <consortium name="EnsemblMetazoa"/>
        </authorList>
    </citation>
    <scope>IDENTIFICATION</scope>
</reference>
<dbReference type="InterPro" id="IPR017868">
    <property type="entry name" value="Filamin/ABP280_repeat-like"/>
</dbReference>
<dbReference type="OrthoDB" id="5964090at2759"/>
<dbReference type="InterPro" id="IPR037252">
    <property type="entry name" value="Mib_Herc2_sf"/>
</dbReference>
<accession>A0A1X7UIN4</accession>
<feature type="repeat" description="Filamin" evidence="7">
    <location>
        <begin position="347"/>
        <end position="451"/>
    </location>
</feature>
<dbReference type="PROSITE" id="PS50194">
    <property type="entry name" value="FILAMIN_REPEAT"/>
    <property type="match status" value="1"/>
</dbReference>
<dbReference type="Pfam" id="PF13445">
    <property type="entry name" value="zf-RING_UBOX"/>
    <property type="match status" value="1"/>
</dbReference>
<evidence type="ECO:0000256" key="6">
    <source>
        <dbReference type="PROSITE-ProRule" id="PRU00024"/>
    </source>
</evidence>
<dbReference type="GO" id="GO:0004842">
    <property type="term" value="F:ubiquitin-protein transferase activity"/>
    <property type="evidence" value="ECO:0007669"/>
    <property type="project" value="InterPro"/>
</dbReference>
<dbReference type="SUPFAM" id="SSF57845">
    <property type="entry name" value="B-box zinc-binding domain"/>
    <property type="match status" value="1"/>
</dbReference>
<dbReference type="Gene3D" id="3.30.160.60">
    <property type="entry name" value="Classic Zinc Finger"/>
    <property type="match status" value="1"/>
</dbReference>
<evidence type="ECO:0000256" key="5">
    <source>
        <dbReference type="ARBA" id="ARBA00022833"/>
    </source>
</evidence>
<dbReference type="SMART" id="SM00502">
    <property type="entry name" value="BBC"/>
    <property type="match status" value="1"/>
</dbReference>
<evidence type="ECO:0000256" key="1">
    <source>
        <dbReference type="ARBA" id="ARBA00022723"/>
    </source>
</evidence>
<keyword evidence="1" id="KW-0479">Metal-binding</keyword>
<evidence type="ECO:0008006" key="13">
    <source>
        <dbReference type="Google" id="ProtNLM"/>
    </source>
</evidence>
<sequence>MAARPKSLRKAVDDVLTCGICLEIVDLPKVLPCLHTFCRKCLKELINTSGGETIRCPICNATHAVPRRGVDGFRSNFTLQNLVEARQVSDAEKDSFPGITCESGLDENKGVSRCIDCANFLCAHCEDLHKKLKATRGHRIIPLTEIKNDVRKLEYKRYCIEHEEEELKLFCQDCKEVICRDCTIVGHKGHDYDFIKTVFPQLQGDIRGLLEGDLENKCSEFEAHLGYIREVKEKNYENIAKCKDDVKAYYDTYRRRLFEQEAILMESLDATLGDRSKQLDIVQETVETSKAKLDSARDFAKQLLESGTQVDLAMMYRQTRSRLENLKEETWDRNTTQPCRLVFVKDEKDDNPFKAKVRGGINRGDLIVESLGQPVLGMNKFNVKLESEVNAYSLIVTIMNENGDHLKDINIKPKGGNKWEVTYKISGDGVYIVSVLLDGVEAKESPFIREWQAKLLQGKKVMRGNDWKWGDQDGGPGGIGTVVGWSEEVGASDNWAKIKWEITNRQNNYRWGAEGAYDLMVVPQQ</sequence>
<dbReference type="Gene3D" id="2.30.30.40">
    <property type="entry name" value="SH3 Domains"/>
    <property type="match status" value="1"/>
</dbReference>
<proteinExistence type="predicted"/>